<dbReference type="Proteomes" id="UP000693672">
    <property type="component" value="Unassembled WGS sequence"/>
</dbReference>
<dbReference type="InterPro" id="IPR041233">
    <property type="entry name" value="Melibiase_C"/>
</dbReference>
<evidence type="ECO:0000313" key="7">
    <source>
        <dbReference type="Proteomes" id="UP000693672"/>
    </source>
</evidence>
<comment type="caution">
    <text evidence="6">The sequence shown here is derived from an EMBL/GenBank/DDBJ whole genome shotgun (WGS) entry which is preliminary data.</text>
</comment>
<accession>A0A916JYH7</accession>
<protein>
    <submittedName>
        <fullName evidence="6">Isomalto-dextranase</fullName>
        <ecNumber evidence="6">3.2.1.94</ecNumber>
    </submittedName>
</protein>
<dbReference type="PANTHER" id="PTHR11452">
    <property type="entry name" value="ALPHA-GALACTOSIDASE/ALPHA-N-ACETYLGALACTOSAMINIDASE"/>
    <property type="match status" value="1"/>
</dbReference>
<dbReference type="CDD" id="cd04083">
    <property type="entry name" value="CBM35_Lmo2446-like"/>
    <property type="match status" value="1"/>
</dbReference>
<feature type="domain" description="CBM6" evidence="5">
    <location>
        <begin position="473"/>
        <end position="604"/>
    </location>
</feature>
<keyword evidence="4" id="KW-0732">Signal</keyword>
<dbReference type="GO" id="GO:0005975">
    <property type="term" value="P:carbohydrate metabolic process"/>
    <property type="evidence" value="ECO:0007669"/>
    <property type="project" value="InterPro"/>
</dbReference>
<evidence type="ECO:0000256" key="1">
    <source>
        <dbReference type="ARBA" id="ARBA00006202"/>
    </source>
</evidence>
<dbReference type="Pfam" id="PF17801">
    <property type="entry name" value="Melibiase_C"/>
    <property type="match status" value="1"/>
</dbReference>
<reference evidence="6" key="1">
    <citation type="submission" date="2021-06" db="EMBL/GenBank/DDBJ databases">
        <authorList>
            <person name="Criscuolo A."/>
        </authorList>
    </citation>
    <scope>NUCLEOTIDE SEQUENCE</scope>
    <source>
        <strain evidence="6">CIP111600</strain>
    </source>
</reference>
<dbReference type="AlphaFoldDB" id="A0A916JYH7"/>
<dbReference type="PANTHER" id="PTHR11452:SF42">
    <property type="entry name" value="ALPHA-GALACTOSIDASE"/>
    <property type="match status" value="1"/>
</dbReference>
<comment type="similarity">
    <text evidence="1">Belongs to the glycosyl hydrolase 36 family.</text>
</comment>
<proteinExistence type="inferred from homology"/>
<dbReference type="GO" id="GO:0033923">
    <property type="term" value="F:glucan 1,6-alpha-isomaltosidase activity"/>
    <property type="evidence" value="ECO:0007669"/>
    <property type="project" value="UniProtKB-EC"/>
</dbReference>
<feature type="signal peptide" evidence="4">
    <location>
        <begin position="1"/>
        <end position="34"/>
    </location>
</feature>
<name>A0A916JYH7_9BACL</name>
<keyword evidence="2 6" id="KW-0378">Hydrolase</keyword>
<sequence>MTMNNKKTRLRRLASTVCAALLVSSIVAAMPASARESSFTRGGVGPLYWSTYEYQYTKDAPMDEREWKKNIDWIAAEYKSYGYDMIVSDGWIEGAQRTNKNGYIVSHNDGWKHDWAYWADYIQSKDMKLGVYYNPLWVTRSAAGDASKTIVGTNYKVGSIASSDDKFNDDLYWVDVTKPGAKQYIQGYVEYFKKMGVKYLRIDFLSWYETGVDKGRKIGKAHGVQNYQTAMRWMHEAAGDEMEISLVMPHLDNHGTSELPYGDMVRINEDLAHGGWENLSGQRQTWRSGWSQWANPFLGFTGFSDIAGRGSQMILDGDFLRMNTFKNDEERKSAISLFTMAGSPIAITDQHSTIGSTGKFYKNENMLSLHRQGFVGKPLYYNGNSYSEDFYARDSERWLGQLPDGSWVVGLFNRSDQTAVRKIDYRDHLGLGSAASTKELWTNRQLGALSAYEPSLPAHGTSVVQITPNGPHARYQAEVATWLGGTHFNNNHSGYSGFGFVDGLGHTGAKLVVAVQAPADGTYRMNYRYGNATGAVSTMQVSTADEQGRVVQTGKTVTFPQAAKWSTWMTKQDTVKLRQGVNLLTLERTAGDRGAINLDYIELQHVR</sequence>
<evidence type="ECO:0000259" key="5">
    <source>
        <dbReference type="PROSITE" id="PS51175"/>
    </source>
</evidence>
<evidence type="ECO:0000256" key="3">
    <source>
        <dbReference type="ARBA" id="ARBA00023295"/>
    </source>
</evidence>
<dbReference type="InterPro" id="IPR002241">
    <property type="entry name" value="Glyco_hydro_27"/>
</dbReference>
<dbReference type="EMBL" id="CAJVAS010000003">
    <property type="protein sequence ID" value="CAG7607733.1"/>
    <property type="molecule type" value="Genomic_DNA"/>
</dbReference>
<evidence type="ECO:0000313" key="6">
    <source>
        <dbReference type="EMBL" id="CAG7607733.1"/>
    </source>
</evidence>
<dbReference type="EC" id="3.2.1.94" evidence="6"/>
<organism evidence="6 7">
    <name type="scientific">Paenibacillus solanacearum</name>
    <dbReference type="NCBI Taxonomy" id="2048548"/>
    <lineage>
        <taxon>Bacteria</taxon>
        <taxon>Bacillati</taxon>
        <taxon>Bacillota</taxon>
        <taxon>Bacilli</taxon>
        <taxon>Bacillales</taxon>
        <taxon>Paenibacillaceae</taxon>
        <taxon>Paenibacillus</taxon>
    </lineage>
</organism>
<feature type="chain" id="PRO_5036941639" evidence="4">
    <location>
        <begin position="35"/>
        <end position="607"/>
    </location>
</feature>
<dbReference type="Pfam" id="PF03422">
    <property type="entry name" value="CBM_6"/>
    <property type="match status" value="1"/>
</dbReference>
<evidence type="ECO:0000256" key="4">
    <source>
        <dbReference type="SAM" id="SignalP"/>
    </source>
</evidence>
<evidence type="ECO:0000256" key="2">
    <source>
        <dbReference type="ARBA" id="ARBA00022801"/>
    </source>
</evidence>
<dbReference type="InterPro" id="IPR005084">
    <property type="entry name" value="CBM6"/>
</dbReference>
<dbReference type="PROSITE" id="PS00512">
    <property type="entry name" value="ALPHA_GALACTOSIDASE"/>
    <property type="match status" value="1"/>
</dbReference>
<gene>
    <name evidence="6" type="primary">imd</name>
    <name evidence="6" type="ORF">PAESOLCIP111_00989</name>
</gene>
<dbReference type="InterPro" id="IPR000111">
    <property type="entry name" value="Glyco_hydro_27/36_CS"/>
</dbReference>
<keyword evidence="7" id="KW-1185">Reference proteome</keyword>
<dbReference type="PROSITE" id="PS51175">
    <property type="entry name" value="CBM6"/>
    <property type="match status" value="1"/>
</dbReference>
<dbReference type="GO" id="GO:0030246">
    <property type="term" value="F:carbohydrate binding"/>
    <property type="evidence" value="ECO:0007669"/>
    <property type="project" value="InterPro"/>
</dbReference>
<keyword evidence="3 6" id="KW-0326">Glycosidase</keyword>